<keyword evidence="1" id="KW-0812">Transmembrane</keyword>
<proteinExistence type="predicted"/>
<dbReference type="Proteomes" id="UP000284853">
    <property type="component" value="Unassembled WGS sequence"/>
</dbReference>
<organism evidence="2 3">
    <name type="scientific">Rahnella variigena</name>
    <dbReference type="NCBI Taxonomy" id="574964"/>
    <lineage>
        <taxon>Bacteria</taxon>
        <taxon>Pseudomonadati</taxon>
        <taxon>Pseudomonadota</taxon>
        <taxon>Gammaproteobacteria</taxon>
        <taxon>Enterobacterales</taxon>
        <taxon>Yersiniaceae</taxon>
        <taxon>Rahnella</taxon>
    </lineage>
</organism>
<keyword evidence="1" id="KW-1133">Transmembrane helix</keyword>
<evidence type="ECO:0000313" key="2">
    <source>
        <dbReference type="EMBL" id="RKF70669.1"/>
    </source>
</evidence>
<reference evidence="2 3" key="1">
    <citation type="submission" date="2017-08" db="EMBL/GenBank/DDBJ databases">
        <title>Comparative genomics of bacteria isolated from necrotic lesions of AOD affected trees.</title>
        <authorList>
            <person name="Doonan J."/>
            <person name="Denman S."/>
            <person name="Mcdonald J.E."/>
        </authorList>
    </citation>
    <scope>NUCLEOTIDE SEQUENCE [LARGE SCALE GENOMIC DNA]</scope>
    <source>
        <strain evidence="2 3">CIP 105588</strain>
    </source>
</reference>
<evidence type="ECO:0000256" key="1">
    <source>
        <dbReference type="SAM" id="Phobius"/>
    </source>
</evidence>
<evidence type="ECO:0000313" key="3">
    <source>
        <dbReference type="Proteomes" id="UP000284853"/>
    </source>
</evidence>
<sequence length="84" mass="9766">MSPLKCVIIWLGSVFLFTMTFTTLFALCSEQWFYSKISAHTDFIQENTWDNIYMSILFGGSALVDIFLIFVIAKFFAYRKQAAR</sequence>
<keyword evidence="3" id="KW-1185">Reference proteome</keyword>
<accession>A0ABX9Q2S3</accession>
<protein>
    <submittedName>
        <fullName evidence="2">Uncharacterized protein</fullName>
    </submittedName>
</protein>
<feature type="transmembrane region" description="Helical" evidence="1">
    <location>
        <begin position="52"/>
        <end position="77"/>
    </location>
</feature>
<name>A0ABX9Q2S3_9GAMM</name>
<gene>
    <name evidence="2" type="ORF">CKQ54_20880</name>
</gene>
<keyword evidence="1" id="KW-0472">Membrane</keyword>
<comment type="caution">
    <text evidence="2">The sequence shown here is derived from an EMBL/GenBank/DDBJ whole genome shotgun (WGS) entry which is preliminary data.</text>
</comment>
<dbReference type="EMBL" id="NSDJ01000001">
    <property type="protein sequence ID" value="RKF70669.1"/>
    <property type="molecule type" value="Genomic_DNA"/>
</dbReference>